<dbReference type="Pfam" id="PF00639">
    <property type="entry name" value="Rotamase"/>
    <property type="match status" value="2"/>
</dbReference>
<comment type="catalytic activity">
    <reaction evidence="7">
        <text>[protein]-peptidylproline (omega=180) = [protein]-peptidylproline (omega=0)</text>
        <dbReference type="Rhea" id="RHEA:16237"/>
        <dbReference type="Rhea" id="RHEA-COMP:10747"/>
        <dbReference type="Rhea" id="RHEA-COMP:10748"/>
        <dbReference type="ChEBI" id="CHEBI:83833"/>
        <dbReference type="ChEBI" id="CHEBI:83834"/>
        <dbReference type="EC" id="5.2.1.8"/>
    </reaction>
</comment>
<keyword evidence="10" id="KW-1185">Reference proteome</keyword>
<dbReference type="InterPro" id="IPR000297">
    <property type="entry name" value="PPIase_PpiC"/>
</dbReference>
<dbReference type="Gene3D" id="3.10.50.40">
    <property type="match status" value="2"/>
</dbReference>
<dbReference type="InterPro" id="IPR023034">
    <property type="entry name" value="PPIase_SurA"/>
</dbReference>
<keyword evidence="2 7" id="KW-0677">Repeat</keyword>
<dbReference type="SUPFAM" id="SSF54534">
    <property type="entry name" value="FKBP-like"/>
    <property type="match status" value="2"/>
</dbReference>
<evidence type="ECO:0000256" key="3">
    <source>
        <dbReference type="ARBA" id="ARBA00022764"/>
    </source>
</evidence>
<evidence type="ECO:0000313" key="10">
    <source>
        <dbReference type="Proteomes" id="UP000617555"/>
    </source>
</evidence>
<comment type="function">
    <text evidence="7">Chaperone involved in the correct folding and assembly of outer membrane proteins. Recognizes specific patterns of aromatic residues and the orientation of their side chains, which are found more frequently in integral outer membrane proteins. May act in both early periplasmic and late outer membrane-associated steps of protein maturation.</text>
</comment>
<feature type="chain" id="PRO_5044905689" description="Chaperone SurA" evidence="7">
    <location>
        <begin position="23"/>
        <end position="435"/>
    </location>
</feature>
<evidence type="ECO:0000256" key="6">
    <source>
        <dbReference type="ARBA" id="ARBA00023235"/>
    </source>
</evidence>
<comment type="domain">
    <text evidence="7">The PPIase activity resides only in the second parvulin domain. The N-terminal region and the C-terminal tail are necessary and sufficient for the chaperone activity of SurA. The PPIase activity is dispensable for SurA to function as a chaperone. The N-terminal region and the C-terminal tail are also required for porin recognition.</text>
</comment>
<evidence type="ECO:0000259" key="8">
    <source>
        <dbReference type="PROSITE" id="PS50198"/>
    </source>
</evidence>
<dbReference type="SUPFAM" id="SSF109998">
    <property type="entry name" value="Triger factor/SurA peptide-binding domain-like"/>
    <property type="match status" value="1"/>
</dbReference>
<dbReference type="EC" id="5.2.1.8" evidence="7"/>
<dbReference type="PANTHER" id="PTHR47637:SF1">
    <property type="entry name" value="CHAPERONE SURA"/>
    <property type="match status" value="1"/>
</dbReference>
<gene>
    <name evidence="7 9" type="primary">surA</name>
    <name evidence="9" type="ORF">GCM10011607_22590</name>
</gene>
<evidence type="ECO:0000256" key="7">
    <source>
        <dbReference type="HAMAP-Rule" id="MF_01183"/>
    </source>
</evidence>
<protein>
    <recommendedName>
        <fullName evidence="7">Chaperone SurA</fullName>
    </recommendedName>
    <alternativeName>
        <fullName evidence="7">Peptidyl-prolyl cis-trans isomerase SurA</fullName>
        <shortName evidence="7">PPIase SurA</shortName>
        <ecNumber evidence="7">5.2.1.8</ecNumber>
    </alternativeName>
    <alternativeName>
        <fullName evidence="7">Rotamase SurA</fullName>
    </alternativeName>
</protein>
<reference evidence="10" key="1">
    <citation type="journal article" date="2019" name="Int. J. Syst. Evol. Microbiol.">
        <title>The Global Catalogue of Microorganisms (GCM) 10K type strain sequencing project: providing services to taxonomists for standard genome sequencing and annotation.</title>
        <authorList>
            <consortium name="The Broad Institute Genomics Platform"/>
            <consortium name="The Broad Institute Genome Sequencing Center for Infectious Disease"/>
            <person name="Wu L."/>
            <person name="Ma J."/>
        </authorList>
    </citation>
    <scope>NUCLEOTIDE SEQUENCE [LARGE SCALE GENOMIC DNA]</scope>
    <source>
        <strain evidence="10">CGMCC 1.15339</strain>
    </source>
</reference>
<keyword evidence="1 7" id="KW-0732">Signal</keyword>
<dbReference type="PANTHER" id="PTHR47637">
    <property type="entry name" value="CHAPERONE SURA"/>
    <property type="match status" value="1"/>
</dbReference>
<dbReference type="InterPro" id="IPR027304">
    <property type="entry name" value="Trigger_fact/SurA_dom_sf"/>
</dbReference>
<name>A0ABQ1JA69_9GAMM</name>
<dbReference type="InterPro" id="IPR015391">
    <property type="entry name" value="SurA_N"/>
</dbReference>
<dbReference type="EMBL" id="BMII01000017">
    <property type="protein sequence ID" value="GGB61364.1"/>
    <property type="molecule type" value="Genomic_DNA"/>
</dbReference>
<evidence type="ECO:0000313" key="9">
    <source>
        <dbReference type="EMBL" id="GGB61364.1"/>
    </source>
</evidence>
<evidence type="ECO:0000256" key="4">
    <source>
        <dbReference type="ARBA" id="ARBA00023110"/>
    </source>
</evidence>
<evidence type="ECO:0000256" key="2">
    <source>
        <dbReference type="ARBA" id="ARBA00022737"/>
    </source>
</evidence>
<dbReference type="InterPro" id="IPR046357">
    <property type="entry name" value="PPIase_dom_sf"/>
</dbReference>
<dbReference type="Proteomes" id="UP000617555">
    <property type="component" value="Unassembled WGS sequence"/>
</dbReference>
<evidence type="ECO:0000256" key="1">
    <source>
        <dbReference type="ARBA" id="ARBA00022729"/>
    </source>
</evidence>
<keyword evidence="4 7" id="KW-0697">Rotamase</keyword>
<keyword evidence="3 7" id="KW-0574">Periplasm</keyword>
<dbReference type="RefSeq" id="WP_188739456.1">
    <property type="nucleotide sequence ID" value="NZ_BMII01000017.1"/>
</dbReference>
<feature type="domain" description="PpiC" evidence="8">
    <location>
        <begin position="173"/>
        <end position="274"/>
    </location>
</feature>
<dbReference type="PROSITE" id="PS01096">
    <property type="entry name" value="PPIC_PPIASE_1"/>
    <property type="match status" value="1"/>
</dbReference>
<dbReference type="Gene3D" id="1.10.4030.10">
    <property type="entry name" value="Porin chaperone SurA, peptide-binding domain"/>
    <property type="match status" value="2"/>
</dbReference>
<accession>A0ABQ1JA69</accession>
<proteinExistence type="inferred from homology"/>
<evidence type="ECO:0000256" key="5">
    <source>
        <dbReference type="ARBA" id="ARBA00023186"/>
    </source>
</evidence>
<feature type="domain" description="PpiC" evidence="8">
    <location>
        <begin position="283"/>
        <end position="383"/>
    </location>
</feature>
<comment type="subcellular location">
    <subcellularLocation>
        <location evidence="7">Periplasm</location>
    </subcellularLocation>
    <text evidence="7">Is capable of associating with the outer membrane.</text>
</comment>
<organism evidence="9 10">
    <name type="scientific">Shewanella inventionis</name>
    <dbReference type="NCBI Taxonomy" id="1738770"/>
    <lineage>
        <taxon>Bacteria</taxon>
        <taxon>Pseudomonadati</taxon>
        <taxon>Pseudomonadota</taxon>
        <taxon>Gammaproteobacteria</taxon>
        <taxon>Alteromonadales</taxon>
        <taxon>Shewanellaceae</taxon>
        <taxon>Shewanella</taxon>
    </lineage>
</organism>
<dbReference type="Pfam" id="PF09312">
    <property type="entry name" value="SurA_N"/>
    <property type="match status" value="1"/>
</dbReference>
<dbReference type="HAMAP" id="MF_01183">
    <property type="entry name" value="Chaperone_SurA"/>
    <property type="match status" value="1"/>
</dbReference>
<sequence precursor="true">MKHSKKMIFALLALAMSQTSIAAPVPLDRVSVQINDGIILESEIKNMITTVRANAKAANQTLPSDQALRTQVIERLILTHLQMQMAERIGLQIGDLQLDQTIENIAKEQKITVAQMQQAIESEGSSFSQYREQLRQEITLGEIQRIQVQRRIQVSPQEINGLVKLIEEQGLKNVEFQIGHILIEIPNEPNSEQLENASRRAEIVLKRLNAGDDFRSTAIASSSGPKALEGGIWDFMNINEMPTLFAEVVGGAKKGDIIGPIKSGSGFHIIKVMDTRGLQVQEVSEVKSRHILLKPSPILSEERAKAMLDNFLIQIRNGEADFAKLAKQYSEDPGSGAKGGDLGWADPTIYVPEFSQTLANLDEGQISEPFRTTHGWHIVQLESRRKTDATDQFNSNRAHQLIFRRKFNEELQNWLDEMRSEAYIEIIDPIETQRG</sequence>
<keyword evidence="5 7" id="KW-0143">Chaperone</keyword>
<dbReference type="InterPro" id="IPR023058">
    <property type="entry name" value="PPIase_PpiC_CS"/>
</dbReference>
<keyword evidence="6 7" id="KW-0413">Isomerase</keyword>
<comment type="caution">
    <text evidence="9">The sequence shown here is derived from an EMBL/GenBank/DDBJ whole genome shotgun (WGS) entry which is preliminary data.</text>
</comment>
<dbReference type="PROSITE" id="PS50198">
    <property type="entry name" value="PPIC_PPIASE_2"/>
    <property type="match status" value="2"/>
</dbReference>
<feature type="signal peptide" evidence="7">
    <location>
        <begin position="1"/>
        <end position="22"/>
    </location>
</feature>
<dbReference type="NCBIfam" id="NF008038">
    <property type="entry name" value="PRK10770.1"/>
    <property type="match status" value="1"/>
</dbReference>
<dbReference type="InterPro" id="IPR050280">
    <property type="entry name" value="OMP_Chaperone_SurA"/>
</dbReference>